<gene>
    <name evidence="8" type="ORF">DCS_02393</name>
</gene>
<dbReference type="GeneID" id="63715036"/>
<dbReference type="InterPro" id="IPR052337">
    <property type="entry name" value="SAT4-like"/>
</dbReference>
<evidence type="ECO:0000256" key="1">
    <source>
        <dbReference type="ARBA" id="ARBA00004141"/>
    </source>
</evidence>
<keyword evidence="4 6" id="KW-0472">Membrane</keyword>
<dbReference type="PANTHER" id="PTHR33048:SF47">
    <property type="entry name" value="INTEGRAL MEMBRANE PROTEIN-RELATED"/>
    <property type="match status" value="1"/>
</dbReference>
<accession>A0A151GW05</accession>
<evidence type="ECO:0000256" key="2">
    <source>
        <dbReference type="ARBA" id="ARBA00022692"/>
    </source>
</evidence>
<proteinExistence type="inferred from homology"/>
<comment type="similarity">
    <text evidence="5">Belongs to the SAT4 family.</text>
</comment>
<feature type="transmembrane region" description="Helical" evidence="6">
    <location>
        <begin position="94"/>
        <end position="119"/>
    </location>
</feature>
<name>A0A151GW05_DRECN</name>
<comment type="subcellular location">
    <subcellularLocation>
        <location evidence="1">Membrane</location>
        <topology evidence="1">Multi-pass membrane protein</topology>
    </subcellularLocation>
</comment>
<dbReference type="PANTHER" id="PTHR33048">
    <property type="entry name" value="PTH11-LIKE INTEGRAL MEMBRANE PROTEIN (AFU_ORTHOLOGUE AFUA_5G11245)"/>
    <property type="match status" value="1"/>
</dbReference>
<evidence type="ECO:0000256" key="5">
    <source>
        <dbReference type="ARBA" id="ARBA00038359"/>
    </source>
</evidence>
<organism evidence="8 9">
    <name type="scientific">Drechmeria coniospora</name>
    <name type="common">Nematophagous fungus</name>
    <name type="synonym">Meria coniospora</name>
    <dbReference type="NCBI Taxonomy" id="98403"/>
    <lineage>
        <taxon>Eukaryota</taxon>
        <taxon>Fungi</taxon>
        <taxon>Dikarya</taxon>
        <taxon>Ascomycota</taxon>
        <taxon>Pezizomycotina</taxon>
        <taxon>Sordariomycetes</taxon>
        <taxon>Hypocreomycetidae</taxon>
        <taxon>Hypocreales</taxon>
        <taxon>Ophiocordycipitaceae</taxon>
        <taxon>Drechmeria</taxon>
    </lineage>
</organism>
<evidence type="ECO:0000313" key="9">
    <source>
        <dbReference type="Proteomes" id="UP000076580"/>
    </source>
</evidence>
<keyword evidence="2 6" id="KW-0812">Transmembrane</keyword>
<dbReference type="RefSeq" id="XP_040660603.1">
    <property type="nucleotide sequence ID" value="XM_040799720.1"/>
</dbReference>
<feature type="transmembrane region" description="Helical" evidence="6">
    <location>
        <begin position="45"/>
        <end position="74"/>
    </location>
</feature>
<dbReference type="GO" id="GO:0016020">
    <property type="term" value="C:membrane"/>
    <property type="evidence" value="ECO:0007669"/>
    <property type="project" value="UniProtKB-SubCell"/>
</dbReference>
<feature type="transmembrane region" description="Helical" evidence="6">
    <location>
        <begin position="177"/>
        <end position="199"/>
    </location>
</feature>
<dbReference type="InParanoid" id="A0A151GW05"/>
<dbReference type="Pfam" id="PF20684">
    <property type="entry name" value="Fung_rhodopsin"/>
    <property type="match status" value="1"/>
</dbReference>
<evidence type="ECO:0000256" key="6">
    <source>
        <dbReference type="SAM" id="Phobius"/>
    </source>
</evidence>
<feature type="transmembrane region" description="Helical" evidence="6">
    <location>
        <begin position="131"/>
        <end position="153"/>
    </location>
</feature>
<sequence>MSATGSLSREAYLATGIPLIVVCAGFVTVRCLMSIRGVRKLVIDDYFSIVALLLVIVAFSLNDVIIRLIIAFMLWTTKAPILVVYVKLFGVKKWIVHSCYAGLALSGAAYMCAMAPTFLRCHPGTDDTTMLHLGHCVTGTTLTGVISGFVALVQDMVILVLPMPCIYNLHLAPGKKLAVGAVFCSGFLAIAASVVSLYFKFRAYRGERSDTLATMLCA</sequence>
<evidence type="ECO:0000256" key="3">
    <source>
        <dbReference type="ARBA" id="ARBA00022989"/>
    </source>
</evidence>
<evidence type="ECO:0000313" key="8">
    <source>
        <dbReference type="EMBL" id="KYK61251.1"/>
    </source>
</evidence>
<comment type="caution">
    <text evidence="8">The sequence shown here is derived from an EMBL/GenBank/DDBJ whole genome shotgun (WGS) entry which is preliminary data.</text>
</comment>
<dbReference type="Proteomes" id="UP000076580">
    <property type="component" value="Chromosome 01"/>
</dbReference>
<reference evidence="8 9" key="1">
    <citation type="journal article" date="2016" name="Sci. Rep.">
        <title>Insights into Adaptations to a Near-Obligate Nematode Endoparasitic Lifestyle from the Finished Genome of Drechmeria coniospora.</title>
        <authorList>
            <person name="Zhang L."/>
            <person name="Zhou Z."/>
            <person name="Guo Q."/>
            <person name="Fokkens L."/>
            <person name="Miskei M."/>
            <person name="Pocsi I."/>
            <person name="Zhang W."/>
            <person name="Chen M."/>
            <person name="Wang L."/>
            <person name="Sun Y."/>
            <person name="Donzelli B.G."/>
            <person name="Gibson D.M."/>
            <person name="Nelson D.R."/>
            <person name="Luo J.G."/>
            <person name="Rep M."/>
            <person name="Liu H."/>
            <person name="Yang S."/>
            <person name="Wang J."/>
            <person name="Krasnoff S.B."/>
            <person name="Xu Y."/>
            <person name="Molnar I."/>
            <person name="Lin M."/>
        </authorList>
    </citation>
    <scope>NUCLEOTIDE SEQUENCE [LARGE SCALE GENOMIC DNA]</scope>
    <source>
        <strain evidence="8 9">ARSEF 6962</strain>
    </source>
</reference>
<protein>
    <recommendedName>
        <fullName evidence="7">Rhodopsin domain-containing protein</fullName>
    </recommendedName>
</protein>
<evidence type="ECO:0000256" key="4">
    <source>
        <dbReference type="ARBA" id="ARBA00023136"/>
    </source>
</evidence>
<keyword evidence="3 6" id="KW-1133">Transmembrane helix</keyword>
<dbReference type="STRING" id="98403.A0A151GW05"/>
<dbReference type="AlphaFoldDB" id="A0A151GW05"/>
<keyword evidence="9" id="KW-1185">Reference proteome</keyword>
<evidence type="ECO:0000259" key="7">
    <source>
        <dbReference type="Pfam" id="PF20684"/>
    </source>
</evidence>
<feature type="transmembrane region" description="Helical" evidence="6">
    <location>
        <begin position="12"/>
        <end position="33"/>
    </location>
</feature>
<dbReference type="EMBL" id="LAYC01000001">
    <property type="protein sequence ID" value="KYK61251.1"/>
    <property type="molecule type" value="Genomic_DNA"/>
</dbReference>
<dbReference type="InterPro" id="IPR049326">
    <property type="entry name" value="Rhodopsin_dom_fungi"/>
</dbReference>
<feature type="domain" description="Rhodopsin" evidence="7">
    <location>
        <begin position="69"/>
        <end position="198"/>
    </location>
</feature>